<reference evidence="2 3" key="1">
    <citation type="submission" date="2020-07" db="EMBL/GenBank/DDBJ databases">
        <title>Sequencing the genomes of 1000 actinobacteria strains.</title>
        <authorList>
            <person name="Klenk H.-P."/>
        </authorList>
    </citation>
    <scope>NUCLEOTIDE SEQUENCE [LARGE SCALE GENOMIC DNA]</scope>
    <source>
        <strain evidence="2 3">DSM 18448</strain>
    </source>
</reference>
<dbReference type="Proteomes" id="UP000579605">
    <property type="component" value="Unassembled WGS sequence"/>
</dbReference>
<name>A0A852ZG35_9ACTN</name>
<evidence type="ECO:0000313" key="3">
    <source>
        <dbReference type="Proteomes" id="UP000579605"/>
    </source>
</evidence>
<sequence length="252" mass="28411">MREQEDAVRELDDSGVIRALRWAWGSARRSTLRSFDPDTGHDQGWLGYTAYKVFSNRLDRVFRCRKFEVRADQSHFERCQILAKGMPRCDFQGIPVLRSDLVERDDLNGSPGWRRGSWQILLQSFGGQDVDHIMWSQKSRTKSNVASQSDPDQPPLPRDVVDLRMAADVLGELPDAPAAELSVVQLVCAYAIDFPSGDATLHLGRPRHARRNEITWRWRERIDEGGDDDGDAGGVLQPSHAPSPDSAESVMQ</sequence>
<feature type="compositionally biased region" description="Polar residues" evidence="1">
    <location>
        <begin position="138"/>
        <end position="151"/>
    </location>
</feature>
<protein>
    <submittedName>
        <fullName evidence="2">Uncharacterized protein</fullName>
    </submittedName>
</protein>
<comment type="caution">
    <text evidence="2">The sequence shown here is derived from an EMBL/GenBank/DDBJ whole genome shotgun (WGS) entry which is preliminary data.</text>
</comment>
<evidence type="ECO:0000256" key="1">
    <source>
        <dbReference type="SAM" id="MobiDB-lite"/>
    </source>
</evidence>
<keyword evidence="3" id="KW-1185">Reference proteome</keyword>
<dbReference type="EMBL" id="JACBZH010000001">
    <property type="protein sequence ID" value="NYH92067.1"/>
    <property type="molecule type" value="Genomic_DNA"/>
</dbReference>
<dbReference type="RefSeq" id="WP_179789535.1">
    <property type="nucleotide sequence ID" value="NZ_BAAARR010000001.1"/>
</dbReference>
<organism evidence="2 3">
    <name type="scientific">Actinopolymorpha rutila</name>
    <dbReference type="NCBI Taxonomy" id="446787"/>
    <lineage>
        <taxon>Bacteria</taxon>
        <taxon>Bacillati</taxon>
        <taxon>Actinomycetota</taxon>
        <taxon>Actinomycetes</taxon>
        <taxon>Propionibacteriales</taxon>
        <taxon>Actinopolymorphaceae</taxon>
        <taxon>Actinopolymorpha</taxon>
    </lineage>
</organism>
<feature type="region of interest" description="Disordered" evidence="1">
    <location>
        <begin position="138"/>
        <end position="158"/>
    </location>
</feature>
<accession>A0A852ZG35</accession>
<dbReference type="AlphaFoldDB" id="A0A852ZG35"/>
<gene>
    <name evidence="2" type="ORF">F4554_004705</name>
</gene>
<evidence type="ECO:0000313" key="2">
    <source>
        <dbReference type="EMBL" id="NYH92067.1"/>
    </source>
</evidence>
<feature type="region of interest" description="Disordered" evidence="1">
    <location>
        <begin position="223"/>
        <end position="252"/>
    </location>
</feature>
<proteinExistence type="predicted"/>